<dbReference type="Pfam" id="PF08241">
    <property type="entry name" value="Methyltransf_11"/>
    <property type="match status" value="1"/>
</dbReference>
<feature type="region of interest" description="Disordered" evidence="1">
    <location>
        <begin position="1"/>
        <end position="25"/>
    </location>
</feature>
<organism evidence="3 4">
    <name type="scientific">Azospirillum brasilense</name>
    <dbReference type="NCBI Taxonomy" id="192"/>
    <lineage>
        <taxon>Bacteria</taxon>
        <taxon>Pseudomonadati</taxon>
        <taxon>Pseudomonadota</taxon>
        <taxon>Alphaproteobacteria</taxon>
        <taxon>Rhodospirillales</taxon>
        <taxon>Azospirillaceae</taxon>
        <taxon>Azospirillum</taxon>
    </lineage>
</organism>
<protein>
    <submittedName>
        <fullName evidence="3">SAM-dependent methyltransferase</fullName>
    </submittedName>
</protein>
<evidence type="ECO:0000313" key="3">
    <source>
        <dbReference type="EMBL" id="OYD80901.1"/>
    </source>
</evidence>
<dbReference type="Proteomes" id="UP000215367">
    <property type="component" value="Unassembled WGS sequence"/>
</dbReference>
<evidence type="ECO:0000256" key="1">
    <source>
        <dbReference type="SAM" id="MobiDB-lite"/>
    </source>
</evidence>
<comment type="caution">
    <text evidence="3">The sequence shown here is derived from an EMBL/GenBank/DDBJ whole genome shotgun (WGS) entry which is preliminary data.</text>
</comment>
<keyword evidence="3" id="KW-0489">Methyltransferase</keyword>
<dbReference type="EMBL" id="NOWT01000042">
    <property type="protein sequence ID" value="OYD80901.1"/>
    <property type="molecule type" value="Genomic_DNA"/>
</dbReference>
<dbReference type="Gene3D" id="3.40.50.150">
    <property type="entry name" value="Vaccinia Virus protein VP39"/>
    <property type="match status" value="1"/>
</dbReference>
<name>A0A235H527_AZOBR</name>
<dbReference type="CDD" id="cd02440">
    <property type="entry name" value="AdoMet_MTases"/>
    <property type="match status" value="1"/>
</dbReference>
<dbReference type="GO" id="GO:0032259">
    <property type="term" value="P:methylation"/>
    <property type="evidence" value="ECO:0007669"/>
    <property type="project" value="UniProtKB-KW"/>
</dbReference>
<accession>A0A235H527</accession>
<feature type="domain" description="Methyltransferase type 11" evidence="2">
    <location>
        <begin position="64"/>
        <end position="114"/>
    </location>
</feature>
<evidence type="ECO:0000313" key="4">
    <source>
        <dbReference type="Proteomes" id="UP000215367"/>
    </source>
</evidence>
<geneLocation type="plasmid" evidence="3">
    <name>unnamed</name>
</geneLocation>
<dbReference type="InterPro" id="IPR029063">
    <property type="entry name" value="SAM-dependent_MTases_sf"/>
</dbReference>
<reference evidence="3 4" key="1">
    <citation type="submission" date="2017-07" db="EMBL/GenBank/DDBJ databases">
        <title>Whole genome sequence of Azospirillum brasilense 2A1, a potential biofertilizer strain.</title>
        <authorList>
            <person name="Fontana C.A."/>
            <person name="Toffoli L.M."/>
            <person name="Salazar S.M."/>
            <person name="Puglisi E."/>
            <person name="Pedraza R."/>
            <person name="Bassi D."/>
            <person name="Cocconcelli P.S."/>
        </authorList>
    </citation>
    <scope>NUCLEOTIDE SEQUENCE [LARGE SCALE GENOMIC DNA]</scope>
    <source>
        <strain evidence="3 4">2A1</strain>
        <plasmid evidence="3">unnamed</plasmid>
    </source>
</reference>
<sequence>MPQSIPELAGPEAVGDQPAAPAPRKTVLNVGSGPRTATVIGTAFPATEWQELRLDIDPAVDPDIVASMTDMPVVPDMSMDAVWSSHNLEHLDRHEVPQALREFLRVLRPGGQLLLAVPDLQAVARLVAADQTDEPLYRTDGRPIYPLDALYGYEPALAGGNRFMAHRTGFTPRTLGKALQDAGFESFAMWRWAEAYELQVKAYRSPAPAGTLDGIVQNIPTT</sequence>
<dbReference type="InterPro" id="IPR013216">
    <property type="entry name" value="Methyltransf_11"/>
</dbReference>
<keyword evidence="3" id="KW-0808">Transferase</keyword>
<keyword evidence="3" id="KW-0614">Plasmid</keyword>
<evidence type="ECO:0000259" key="2">
    <source>
        <dbReference type="Pfam" id="PF08241"/>
    </source>
</evidence>
<dbReference type="GO" id="GO:0008757">
    <property type="term" value="F:S-adenosylmethionine-dependent methyltransferase activity"/>
    <property type="evidence" value="ECO:0007669"/>
    <property type="project" value="InterPro"/>
</dbReference>
<gene>
    <name evidence="3" type="ORF">CHT98_28755</name>
</gene>
<dbReference type="AlphaFoldDB" id="A0A235H527"/>
<dbReference type="SUPFAM" id="SSF53335">
    <property type="entry name" value="S-adenosyl-L-methionine-dependent methyltransferases"/>
    <property type="match status" value="1"/>
</dbReference>
<dbReference type="RefSeq" id="WP_094306805.1">
    <property type="nucleotide sequence ID" value="NZ_NOWT01000042.1"/>
</dbReference>
<proteinExistence type="predicted"/>